<dbReference type="InterPro" id="IPR010930">
    <property type="entry name" value="Flg_bb/hook_C_dom"/>
</dbReference>
<sequence>MQRSMITSSVTMGQIQKQLDMIANNLANASTTGYKSKNATFTELLEQQIDNINPKEDKAPRLTPAGIRSGTGAKIDDIKTDMTQGGIQSTDRDLDLALTSPDQMFEIGVSNGTGGRVTQYTRDGAFYLSVDAQNPDQVNLVTRKGQAVLDSNGNPINLPSGTKSIEVGPNGEVTAIMPNDARQTVGQIGIVTINRPELLESRGDNLYGLPNMQALGLTIADVLTQTPMADRAVKSHALENSNVDMTKEMTDLVTLERSYQFNARALTMSDQMSGLVNSLIR</sequence>
<evidence type="ECO:0000259" key="3">
    <source>
        <dbReference type="Pfam" id="PF00460"/>
    </source>
</evidence>
<keyword evidence="6" id="KW-0966">Cell projection</keyword>
<evidence type="ECO:0000256" key="1">
    <source>
        <dbReference type="ARBA" id="ARBA00009677"/>
    </source>
</evidence>
<dbReference type="Pfam" id="PF06429">
    <property type="entry name" value="Flg_bbr_C"/>
    <property type="match status" value="1"/>
</dbReference>
<feature type="domain" description="Flagellar basal-body/hook protein C-terminal" evidence="4">
    <location>
        <begin position="235"/>
        <end position="279"/>
    </location>
</feature>
<dbReference type="PROSITE" id="PS00588">
    <property type="entry name" value="FLAGELLA_BB_ROD"/>
    <property type="match status" value="1"/>
</dbReference>
<dbReference type="InterPro" id="IPR037925">
    <property type="entry name" value="FlgE/F/G-like"/>
</dbReference>
<comment type="subcellular location">
    <subcellularLocation>
        <location evidence="2">Bacterial flagellum basal body</location>
    </subcellularLocation>
</comment>
<dbReference type="RefSeq" id="WP_141189634.1">
    <property type="nucleotide sequence ID" value="NZ_JBHUMR010000007.1"/>
</dbReference>
<keyword evidence="6" id="KW-0282">Flagellum</keyword>
<name>A0ABW5PM97_9BACI</name>
<organism evidence="6 7">
    <name type="scientific">Terrilactibacillus laevilacticus</name>
    <dbReference type="NCBI Taxonomy" id="1380157"/>
    <lineage>
        <taxon>Bacteria</taxon>
        <taxon>Bacillati</taxon>
        <taxon>Bacillota</taxon>
        <taxon>Bacilli</taxon>
        <taxon>Bacillales</taxon>
        <taxon>Bacillaceae</taxon>
        <taxon>Terrilactibacillus</taxon>
    </lineage>
</organism>
<dbReference type="PANTHER" id="PTHR30435:SF19">
    <property type="entry name" value="FLAGELLAR BASAL-BODY ROD PROTEIN FLGG"/>
    <property type="match status" value="1"/>
</dbReference>
<reference evidence="7" key="1">
    <citation type="journal article" date="2019" name="Int. J. Syst. Evol. Microbiol.">
        <title>The Global Catalogue of Microorganisms (GCM) 10K type strain sequencing project: providing services to taxonomists for standard genome sequencing and annotation.</title>
        <authorList>
            <consortium name="The Broad Institute Genomics Platform"/>
            <consortium name="The Broad Institute Genome Sequencing Center for Infectious Disease"/>
            <person name="Wu L."/>
            <person name="Ma J."/>
        </authorList>
    </citation>
    <scope>NUCLEOTIDE SEQUENCE [LARGE SCALE GENOMIC DNA]</scope>
    <source>
        <strain evidence="7">TISTR 2241</strain>
    </source>
</reference>
<dbReference type="NCBIfam" id="TIGR03506">
    <property type="entry name" value="FlgEFG_subfam"/>
    <property type="match status" value="2"/>
</dbReference>
<evidence type="ECO:0000313" key="7">
    <source>
        <dbReference type="Proteomes" id="UP001597458"/>
    </source>
</evidence>
<comment type="similarity">
    <text evidence="1 2">Belongs to the flagella basal body rod proteins family.</text>
</comment>
<dbReference type="InterPro" id="IPR001444">
    <property type="entry name" value="Flag_bb_rod_N"/>
</dbReference>
<proteinExistence type="inferred from homology"/>
<feature type="domain" description="Flagellar basal body rod protein N-terminal" evidence="3">
    <location>
        <begin position="12"/>
        <end position="35"/>
    </location>
</feature>
<keyword evidence="7" id="KW-1185">Reference proteome</keyword>
<evidence type="ECO:0000259" key="4">
    <source>
        <dbReference type="Pfam" id="PF06429"/>
    </source>
</evidence>
<dbReference type="InterPro" id="IPR020013">
    <property type="entry name" value="Flagellar_FlgE/F/G"/>
</dbReference>
<dbReference type="EMBL" id="JBHUMR010000007">
    <property type="protein sequence ID" value="MFD2616191.1"/>
    <property type="molecule type" value="Genomic_DNA"/>
</dbReference>
<gene>
    <name evidence="6" type="ORF">ACFSTF_02550</name>
</gene>
<dbReference type="SUPFAM" id="SSF117143">
    <property type="entry name" value="Flagellar hook protein flgE"/>
    <property type="match status" value="1"/>
</dbReference>
<dbReference type="Pfam" id="PF00460">
    <property type="entry name" value="Flg_bb_rod"/>
    <property type="match status" value="1"/>
</dbReference>
<feature type="domain" description="Flagellar hook protein FlgE/F/G-like D1" evidence="5">
    <location>
        <begin position="110"/>
        <end position="175"/>
    </location>
</feature>
<dbReference type="InterPro" id="IPR053967">
    <property type="entry name" value="LlgE_F_G-like_D1"/>
</dbReference>
<dbReference type="Pfam" id="PF22692">
    <property type="entry name" value="LlgE_F_G_D1"/>
    <property type="match status" value="1"/>
</dbReference>
<evidence type="ECO:0000313" key="6">
    <source>
        <dbReference type="EMBL" id="MFD2616191.1"/>
    </source>
</evidence>
<evidence type="ECO:0000256" key="2">
    <source>
        <dbReference type="RuleBase" id="RU362116"/>
    </source>
</evidence>
<comment type="caution">
    <text evidence="6">The sequence shown here is derived from an EMBL/GenBank/DDBJ whole genome shotgun (WGS) entry which is preliminary data.</text>
</comment>
<keyword evidence="2" id="KW-0975">Bacterial flagellum</keyword>
<keyword evidence="6" id="KW-0969">Cilium</keyword>
<dbReference type="PANTHER" id="PTHR30435">
    <property type="entry name" value="FLAGELLAR PROTEIN"/>
    <property type="match status" value="1"/>
</dbReference>
<protein>
    <submittedName>
        <fullName evidence="6">Flagellar hook-basal body protein</fullName>
    </submittedName>
</protein>
<evidence type="ECO:0000259" key="5">
    <source>
        <dbReference type="Pfam" id="PF22692"/>
    </source>
</evidence>
<accession>A0ABW5PM97</accession>
<dbReference type="Proteomes" id="UP001597458">
    <property type="component" value="Unassembled WGS sequence"/>
</dbReference>
<dbReference type="InterPro" id="IPR019776">
    <property type="entry name" value="Flagellar_basal_body_rod_CS"/>
</dbReference>